<sequence>MAFSRGVLYAIALYLCLNFAAIGEGKATPGAEEDKPCDGNNECGPEECCVRLHPDNGTVCKGRGDVGTSCSNVTLEEHTTPVPSCRQDEEVESTTKAYSPPYDQHCPCKQDLLCDFNKIQERSRSEKEDSSGKESAKVEVGTCISPETLKESKK</sequence>
<feature type="signal peptide" evidence="2">
    <location>
        <begin position="1"/>
        <end position="27"/>
    </location>
</feature>
<dbReference type="AlphaFoldDB" id="A0A131YH92"/>
<protein>
    <submittedName>
        <fullName evidence="3">Ixodegrin B</fullName>
    </submittedName>
</protein>
<accession>A0A131YH92</accession>
<feature type="compositionally biased region" description="Basic and acidic residues" evidence="1">
    <location>
        <begin position="122"/>
        <end position="137"/>
    </location>
</feature>
<evidence type="ECO:0000256" key="1">
    <source>
        <dbReference type="SAM" id="MobiDB-lite"/>
    </source>
</evidence>
<feature type="chain" id="PRO_5007285236" evidence="2">
    <location>
        <begin position="28"/>
        <end position="154"/>
    </location>
</feature>
<evidence type="ECO:0000256" key="2">
    <source>
        <dbReference type="SAM" id="SignalP"/>
    </source>
</evidence>
<proteinExistence type="predicted"/>
<keyword evidence="2" id="KW-0732">Signal</keyword>
<evidence type="ECO:0000313" key="3">
    <source>
        <dbReference type="EMBL" id="JAP77872.1"/>
    </source>
</evidence>
<organism evidence="3">
    <name type="scientific">Rhipicephalus appendiculatus</name>
    <name type="common">Brown ear tick</name>
    <dbReference type="NCBI Taxonomy" id="34631"/>
    <lineage>
        <taxon>Eukaryota</taxon>
        <taxon>Metazoa</taxon>
        <taxon>Ecdysozoa</taxon>
        <taxon>Arthropoda</taxon>
        <taxon>Chelicerata</taxon>
        <taxon>Arachnida</taxon>
        <taxon>Acari</taxon>
        <taxon>Parasitiformes</taxon>
        <taxon>Ixodida</taxon>
        <taxon>Ixodoidea</taxon>
        <taxon>Ixodidae</taxon>
        <taxon>Rhipicephalinae</taxon>
        <taxon>Rhipicephalus</taxon>
        <taxon>Rhipicephalus</taxon>
    </lineage>
</organism>
<feature type="region of interest" description="Disordered" evidence="1">
    <location>
        <begin position="122"/>
        <end position="154"/>
    </location>
</feature>
<reference evidence="3" key="1">
    <citation type="journal article" date="2016" name="Ticks Tick Borne Dis.">
        <title>De novo assembly and annotation of the salivary gland transcriptome of Rhipicephalus appendiculatus male and female ticks during blood feeding.</title>
        <authorList>
            <person name="de Castro M.H."/>
            <person name="de Klerk D."/>
            <person name="Pienaar R."/>
            <person name="Latif A.A."/>
            <person name="Rees D.J."/>
            <person name="Mans B.J."/>
        </authorList>
    </citation>
    <scope>NUCLEOTIDE SEQUENCE</scope>
    <source>
        <tissue evidence="3">Salivary glands</tissue>
    </source>
</reference>
<name>A0A131YH92_RHIAP</name>
<feature type="region of interest" description="Disordered" evidence="1">
    <location>
        <begin position="79"/>
        <end position="104"/>
    </location>
</feature>
<dbReference type="Gene3D" id="2.10.80.10">
    <property type="entry name" value="Lipase, subunit A"/>
    <property type="match status" value="1"/>
</dbReference>
<dbReference type="EMBL" id="GEDV01010685">
    <property type="protein sequence ID" value="JAP77872.1"/>
    <property type="molecule type" value="Transcribed_RNA"/>
</dbReference>